<evidence type="ECO:0000259" key="1">
    <source>
        <dbReference type="Pfam" id="PF04961"/>
    </source>
</evidence>
<dbReference type="Pfam" id="PF04961">
    <property type="entry name" value="FTCD_C"/>
    <property type="match status" value="1"/>
</dbReference>
<feature type="domain" description="Cyclodeaminase/cyclohydrolase" evidence="1">
    <location>
        <begin position="8"/>
        <end position="185"/>
    </location>
</feature>
<sequence length="208" mass="22034">MKLIDMQVKEYLDVLKSDAPAPGGGSVSALAGAQGAALFMMVADLTIGKEKYADWQEVCKAAKEKGAALYEELTAAVDKDTEAFNLVSAAFKMPKETDEEKAARKQAIADGTLVATEVPFRTMQLGYEGLMTARTMIGKSNPNAASDLGVAILNLTACIKGAWLNVKINLPGVKDGAKAAYYAQEGQKMFDEADKIASGLYNEVAAAL</sequence>
<comment type="caution">
    <text evidence="2">The sequence shown here is derived from an EMBL/GenBank/DDBJ whole genome shotgun (WGS) entry which is preliminary data.</text>
</comment>
<gene>
    <name evidence="2" type="ORF">D0435_03670</name>
</gene>
<name>A0A845QI45_9FIRM</name>
<dbReference type="InterPro" id="IPR036178">
    <property type="entry name" value="Formintransfe-cycloase-like_sf"/>
</dbReference>
<dbReference type="RefSeq" id="WP_160201068.1">
    <property type="nucleotide sequence ID" value="NZ_QXWK01000004.1"/>
</dbReference>
<evidence type="ECO:0000313" key="2">
    <source>
        <dbReference type="EMBL" id="NBH60771.1"/>
    </source>
</evidence>
<dbReference type="Proteomes" id="UP000446866">
    <property type="component" value="Unassembled WGS sequence"/>
</dbReference>
<keyword evidence="3" id="KW-1185">Reference proteome</keyword>
<dbReference type="SUPFAM" id="SSF101262">
    <property type="entry name" value="Methenyltetrahydrofolate cyclohydrolase-like"/>
    <property type="match status" value="1"/>
</dbReference>
<protein>
    <submittedName>
        <fullName evidence="2">Sugar ABC transporter substrate-binding protein</fullName>
    </submittedName>
</protein>
<organism evidence="2 3">
    <name type="scientific">Anaerotruncus colihominis</name>
    <dbReference type="NCBI Taxonomy" id="169435"/>
    <lineage>
        <taxon>Bacteria</taxon>
        <taxon>Bacillati</taxon>
        <taxon>Bacillota</taxon>
        <taxon>Clostridia</taxon>
        <taxon>Eubacteriales</taxon>
        <taxon>Oscillospiraceae</taxon>
        <taxon>Anaerotruncus</taxon>
    </lineage>
</organism>
<proteinExistence type="predicted"/>
<dbReference type="EMBL" id="QXWK01000004">
    <property type="protein sequence ID" value="NBH60771.1"/>
    <property type="molecule type" value="Genomic_DNA"/>
</dbReference>
<dbReference type="GO" id="GO:0003824">
    <property type="term" value="F:catalytic activity"/>
    <property type="evidence" value="ECO:0007669"/>
    <property type="project" value="InterPro"/>
</dbReference>
<dbReference type="InterPro" id="IPR007044">
    <property type="entry name" value="Cyclodeamin/CycHdrlase"/>
</dbReference>
<dbReference type="Gene3D" id="1.20.120.680">
    <property type="entry name" value="Formiminotetrahydrofolate cyclodeaminase monomer, up-and-down helical bundle"/>
    <property type="match status" value="1"/>
</dbReference>
<dbReference type="AlphaFoldDB" id="A0A845QI45"/>
<reference evidence="2 3" key="1">
    <citation type="submission" date="2018-08" db="EMBL/GenBank/DDBJ databases">
        <title>Murine metabolic-syndrome-specific gut microbial biobank.</title>
        <authorList>
            <person name="Liu C."/>
        </authorList>
    </citation>
    <scope>NUCLEOTIDE SEQUENCE [LARGE SCALE GENOMIC DNA]</scope>
    <source>
        <strain evidence="2 3">28</strain>
    </source>
</reference>
<accession>A0A845QI45</accession>
<evidence type="ECO:0000313" key="3">
    <source>
        <dbReference type="Proteomes" id="UP000446866"/>
    </source>
</evidence>